<dbReference type="Pfam" id="PF13560">
    <property type="entry name" value="HTH_31"/>
    <property type="match status" value="1"/>
</dbReference>
<keyword evidence="3" id="KW-1185">Reference proteome</keyword>
<dbReference type="InterPro" id="IPR001387">
    <property type="entry name" value="Cro/C1-type_HTH"/>
</dbReference>
<dbReference type="PROSITE" id="PS50943">
    <property type="entry name" value="HTH_CROC1"/>
    <property type="match status" value="1"/>
</dbReference>
<dbReference type="CDD" id="cd00093">
    <property type="entry name" value="HTH_XRE"/>
    <property type="match status" value="1"/>
</dbReference>
<evidence type="ECO:0000313" key="2">
    <source>
        <dbReference type="EMBL" id="MCS5719736.1"/>
    </source>
</evidence>
<feature type="domain" description="HTH cro/C1-type" evidence="1">
    <location>
        <begin position="29"/>
        <end position="83"/>
    </location>
</feature>
<dbReference type="EMBL" id="JANLCM010000002">
    <property type="protein sequence ID" value="MCS5719736.1"/>
    <property type="molecule type" value="Genomic_DNA"/>
</dbReference>
<reference evidence="2" key="1">
    <citation type="submission" date="2022-08" db="EMBL/GenBank/DDBJ databases">
        <authorList>
            <person name="Deng Y."/>
            <person name="Han X.-F."/>
            <person name="Zhang Y.-Q."/>
        </authorList>
    </citation>
    <scope>NUCLEOTIDE SEQUENCE</scope>
    <source>
        <strain evidence="2">CPCC 205763</strain>
    </source>
</reference>
<comment type="caution">
    <text evidence="2">The sequence shown here is derived from an EMBL/GenBank/DDBJ whole genome shotgun (WGS) entry which is preliminary data.</text>
</comment>
<gene>
    <name evidence="2" type="ORF">N1027_16505</name>
</gene>
<proteinExistence type="predicted"/>
<accession>A0ABT2GUC6</accession>
<dbReference type="Proteomes" id="UP001165584">
    <property type="component" value="Unassembled WGS sequence"/>
</dbReference>
<dbReference type="SMART" id="SM00530">
    <property type="entry name" value="HTH_XRE"/>
    <property type="match status" value="1"/>
</dbReference>
<dbReference type="InterPro" id="IPR010982">
    <property type="entry name" value="Lambda_DNA-bd_dom_sf"/>
</dbReference>
<name>A0ABT2GUC6_9MICO</name>
<organism evidence="2 3">
    <name type="scientific">Herbiconiux aconitum</name>
    <dbReference type="NCBI Taxonomy" id="2970913"/>
    <lineage>
        <taxon>Bacteria</taxon>
        <taxon>Bacillati</taxon>
        <taxon>Actinomycetota</taxon>
        <taxon>Actinomycetes</taxon>
        <taxon>Micrococcales</taxon>
        <taxon>Microbacteriaceae</taxon>
        <taxon>Herbiconiux</taxon>
    </lineage>
</organism>
<protein>
    <submittedName>
        <fullName evidence="2">Helix-turn-helix transcriptional regulator</fullName>
    </submittedName>
</protein>
<sequence length="209" mass="22821">MIEVMIAHAYRLRYDNGIAGGHMSTIEAIARARRRKRLSIAEVARRSGLQASNLSAIEGGSREPTARNLDRAARGAGLHLVVADLGGRHPVTEVADAVAASGEDEWGKARLLVQLANDLAVADPFAKLLLAAEAPRSLSPEWDAAMAGIVEWRLEQVALPSPEWVIHTIGDPRWKWSIWPGTVRAEADDVPEPLLRRGVWLAEHELESV</sequence>
<dbReference type="SUPFAM" id="SSF47413">
    <property type="entry name" value="lambda repressor-like DNA-binding domains"/>
    <property type="match status" value="1"/>
</dbReference>
<dbReference type="RefSeq" id="WP_259509223.1">
    <property type="nucleotide sequence ID" value="NZ_JANLCM010000002.1"/>
</dbReference>
<evidence type="ECO:0000313" key="3">
    <source>
        <dbReference type="Proteomes" id="UP001165584"/>
    </source>
</evidence>
<evidence type="ECO:0000259" key="1">
    <source>
        <dbReference type="PROSITE" id="PS50943"/>
    </source>
</evidence>
<dbReference type="Gene3D" id="1.10.260.40">
    <property type="entry name" value="lambda repressor-like DNA-binding domains"/>
    <property type="match status" value="1"/>
</dbReference>